<keyword evidence="2" id="KW-0808">Transferase</keyword>
<sequence>MTMWSWLKSLDADVLLPDAQICHLLLTMLCTLLPKIVCLLCQMNAKLRPSFAQIVVELERIQAERQQKDEPPVKILSPAIDYSRRRSLHFFLDSHLSRSKSDMLHNLDTFPGPQAPPARVNPFSQREDLKGGKIKLFDTPSKSVISLTFTLPPPPYCDDIPAADAEETEKSRGHRRCHSLPCTPPPHLTSAPNSVFTEELTFETDTLKDTSEGEGRSRAAGDSGLPLSLDSPSLNLLDAKEEREEEPMDCSSSPDTQDASSPYSKSPTPPSQSSTPFQPSTPPLSNGWGRPLGWTAAAKSPNNNGYHSPPSDPAGSSVFGSGSGHSLDQAEVISCPGCCLAGFRFPSLCLRAPPRRNPYKNLNGDHAASRRLLCPGPKGMPPSPTVYHIWEMIVKRLKRWSDGLACNTAVESLDLSCLLRWDCPHASPNISYSVQTKTQGDPWQDVPWCVWISTQSCDVSPVFSNFELYNMIRVGVHFSPSSTTWMKPLKFDYSDFTFSSPSVSVSWKHERLAVKVQFPCSANRRWSEEGCCPVTKLIDPWTTVTVYNQHNSSDQQMNAKLRPSFAQIVVELERIQAERKQKDEPPVKILSPAIDYSRRRSLHFFPDSHLSRSKSDMLHNLDTFPGPQAPPARVNPFSQREDLKGG</sequence>
<feature type="compositionally biased region" description="Basic and acidic residues" evidence="6">
    <location>
        <begin position="206"/>
        <end position="219"/>
    </location>
</feature>
<evidence type="ECO:0000256" key="1">
    <source>
        <dbReference type="ARBA" id="ARBA00022527"/>
    </source>
</evidence>
<dbReference type="Proteomes" id="UP000646548">
    <property type="component" value="Unassembled WGS sequence"/>
</dbReference>
<feature type="region of interest" description="Disordered" evidence="6">
    <location>
        <begin position="617"/>
        <end position="646"/>
    </location>
</feature>
<dbReference type="SUPFAM" id="SSF49265">
    <property type="entry name" value="Fibronectin type III"/>
    <property type="match status" value="1"/>
</dbReference>
<accession>A0A834FBN8</accession>
<keyword evidence="3" id="KW-0547">Nucleotide-binding</keyword>
<dbReference type="InterPro" id="IPR013783">
    <property type="entry name" value="Ig-like_fold"/>
</dbReference>
<reference evidence="8" key="1">
    <citation type="journal article" name="BMC Genomics">
        <title>Long-read sequencing and de novo genome assembly of marine medaka (Oryzias melastigma).</title>
        <authorList>
            <person name="Liang P."/>
            <person name="Saqib H.S.A."/>
            <person name="Ni X."/>
            <person name="Shen Y."/>
        </authorList>
    </citation>
    <scope>NUCLEOTIDE SEQUENCE</scope>
    <source>
        <strain evidence="8">Bigg-433</strain>
    </source>
</reference>
<proteinExistence type="predicted"/>
<dbReference type="AlphaFoldDB" id="A0A834FBN8"/>
<dbReference type="GO" id="GO:0030036">
    <property type="term" value="P:actin cytoskeleton organization"/>
    <property type="evidence" value="ECO:0007669"/>
    <property type="project" value="TreeGrafter"/>
</dbReference>
<evidence type="ECO:0000256" key="4">
    <source>
        <dbReference type="ARBA" id="ARBA00022777"/>
    </source>
</evidence>
<dbReference type="GO" id="GO:0004674">
    <property type="term" value="F:protein serine/threonine kinase activity"/>
    <property type="evidence" value="ECO:0007669"/>
    <property type="project" value="UniProtKB-KW"/>
</dbReference>
<dbReference type="GO" id="GO:0005634">
    <property type="term" value="C:nucleus"/>
    <property type="evidence" value="ECO:0007669"/>
    <property type="project" value="TreeGrafter"/>
</dbReference>
<dbReference type="PANTHER" id="PTHR46485:SF3">
    <property type="entry name" value="DUAL SPECIFICITY TESTIS-SPECIFIC PROTEIN KINASE 1"/>
    <property type="match status" value="1"/>
</dbReference>
<evidence type="ECO:0000313" key="8">
    <source>
        <dbReference type="EMBL" id="KAF6728266.1"/>
    </source>
</evidence>
<dbReference type="EMBL" id="WKFB01000288">
    <property type="protein sequence ID" value="KAF6728266.1"/>
    <property type="molecule type" value="Genomic_DNA"/>
</dbReference>
<dbReference type="InterPro" id="IPR036116">
    <property type="entry name" value="FN3_sf"/>
</dbReference>
<keyword evidence="5" id="KW-0067">ATP-binding</keyword>
<dbReference type="GO" id="GO:0051496">
    <property type="term" value="P:positive regulation of stress fiber assembly"/>
    <property type="evidence" value="ECO:0007669"/>
    <property type="project" value="TreeGrafter"/>
</dbReference>
<evidence type="ECO:0000256" key="6">
    <source>
        <dbReference type="SAM" id="MobiDB-lite"/>
    </source>
</evidence>
<dbReference type="Gene3D" id="2.60.40.10">
    <property type="entry name" value="Immunoglobulins"/>
    <property type="match status" value="1"/>
</dbReference>
<dbReference type="InterPro" id="IPR050940">
    <property type="entry name" value="Actin_reg-Ser/Thr_kinase"/>
</dbReference>
<feature type="compositionally biased region" description="Polar residues" evidence="6">
    <location>
        <begin position="250"/>
        <end position="259"/>
    </location>
</feature>
<organism evidence="8 9">
    <name type="scientific">Oryzias melastigma</name>
    <name type="common">Marine medaka</name>
    <dbReference type="NCBI Taxonomy" id="30732"/>
    <lineage>
        <taxon>Eukaryota</taxon>
        <taxon>Metazoa</taxon>
        <taxon>Chordata</taxon>
        <taxon>Craniata</taxon>
        <taxon>Vertebrata</taxon>
        <taxon>Euteleostomi</taxon>
        <taxon>Actinopterygii</taxon>
        <taxon>Neopterygii</taxon>
        <taxon>Teleostei</taxon>
        <taxon>Neoteleostei</taxon>
        <taxon>Acanthomorphata</taxon>
        <taxon>Ovalentaria</taxon>
        <taxon>Atherinomorphae</taxon>
        <taxon>Beloniformes</taxon>
        <taxon>Adrianichthyidae</taxon>
        <taxon>Oryziinae</taxon>
        <taxon>Oryzias</taxon>
    </lineage>
</organism>
<feature type="region of interest" description="Disordered" evidence="6">
    <location>
        <begin position="156"/>
        <end position="193"/>
    </location>
</feature>
<feature type="region of interest" description="Disordered" evidence="6">
    <location>
        <begin position="206"/>
        <end position="323"/>
    </location>
</feature>
<feature type="compositionally biased region" description="Low complexity" evidence="6">
    <location>
        <begin position="260"/>
        <end position="278"/>
    </location>
</feature>
<evidence type="ECO:0000256" key="3">
    <source>
        <dbReference type="ARBA" id="ARBA00022741"/>
    </source>
</evidence>
<dbReference type="Pfam" id="PF01108">
    <property type="entry name" value="Tissue_fac"/>
    <property type="match status" value="1"/>
</dbReference>
<comment type="caution">
    <text evidence="8">The sequence shown here is derived from an EMBL/GenBank/DDBJ whole genome shotgun (WGS) entry which is preliminary data.</text>
</comment>
<dbReference type="GO" id="GO:0005524">
    <property type="term" value="F:ATP binding"/>
    <property type="evidence" value="ECO:0007669"/>
    <property type="project" value="UniProtKB-KW"/>
</dbReference>
<evidence type="ECO:0000256" key="2">
    <source>
        <dbReference type="ARBA" id="ARBA00022679"/>
    </source>
</evidence>
<feature type="domain" description="Fibronectin type-III" evidence="7">
    <location>
        <begin position="407"/>
        <end position="474"/>
    </location>
</feature>
<name>A0A834FBN8_ORYME</name>
<keyword evidence="1" id="KW-0723">Serine/threonine-protein kinase</keyword>
<evidence type="ECO:0000313" key="9">
    <source>
        <dbReference type="Proteomes" id="UP000646548"/>
    </source>
</evidence>
<dbReference type="PANTHER" id="PTHR46485">
    <property type="entry name" value="LIM DOMAIN KINASE 1"/>
    <property type="match status" value="1"/>
</dbReference>
<evidence type="ECO:0000259" key="7">
    <source>
        <dbReference type="Pfam" id="PF01108"/>
    </source>
</evidence>
<dbReference type="GO" id="GO:0005737">
    <property type="term" value="C:cytoplasm"/>
    <property type="evidence" value="ECO:0007669"/>
    <property type="project" value="TreeGrafter"/>
</dbReference>
<protein>
    <submittedName>
        <fullName evidence="8">Dual specificity testis-specific protein kinase 2</fullName>
    </submittedName>
</protein>
<keyword evidence="4 8" id="KW-0418">Kinase</keyword>
<dbReference type="InterPro" id="IPR003961">
    <property type="entry name" value="FN3_dom"/>
</dbReference>
<feature type="compositionally biased region" description="Low complexity" evidence="6">
    <location>
        <begin position="221"/>
        <end position="237"/>
    </location>
</feature>
<evidence type="ECO:0000256" key="5">
    <source>
        <dbReference type="ARBA" id="ARBA00022840"/>
    </source>
</evidence>
<gene>
    <name evidence="8" type="ORF">FQA47_004347</name>
</gene>